<accession>A0A6G4WN84</accession>
<dbReference type="RefSeq" id="WP_165033911.1">
    <property type="nucleotide sequence ID" value="NZ_JAAKZF010000108.1"/>
</dbReference>
<protein>
    <submittedName>
        <fullName evidence="1">Uncharacterized protein</fullName>
    </submittedName>
</protein>
<reference evidence="1 2" key="1">
    <citation type="submission" date="2020-02" db="EMBL/GenBank/DDBJ databases">
        <title>Genome sequence of strain CCNWXJ40-4.</title>
        <authorList>
            <person name="Gao J."/>
            <person name="Sun J."/>
        </authorList>
    </citation>
    <scope>NUCLEOTIDE SEQUENCE [LARGE SCALE GENOMIC DNA]</scope>
    <source>
        <strain evidence="1 2">CCNWXJ 40-4</strain>
    </source>
</reference>
<dbReference type="Proteomes" id="UP001642900">
    <property type="component" value="Unassembled WGS sequence"/>
</dbReference>
<organism evidence="1 2">
    <name type="scientific">Allomesorhizobium camelthorni</name>
    <dbReference type="NCBI Taxonomy" id="475069"/>
    <lineage>
        <taxon>Bacteria</taxon>
        <taxon>Pseudomonadati</taxon>
        <taxon>Pseudomonadota</taxon>
        <taxon>Alphaproteobacteria</taxon>
        <taxon>Hyphomicrobiales</taxon>
        <taxon>Phyllobacteriaceae</taxon>
        <taxon>Allomesorhizobium</taxon>
    </lineage>
</organism>
<proteinExistence type="predicted"/>
<dbReference type="EMBL" id="JAAKZF010000108">
    <property type="protein sequence ID" value="NGO55560.1"/>
    <property type="molecule type" value="Genomic_DNA"/>
</dbReference>
<comment type="caution">
    <text evidence="1">The sequence shown here is derived from an EMBL/GenBank/DDBJ whole genome shotgun (WGS) entry which is preliminary data.</text>
</comment>
<dbReference type="AlphaFoldDB" id="A0A6G4WN84"/>
<name>A0A6G4WN84_9HYPH</name>
<gene>
    <name evidence="1" type="ORF">G6N73_31745</name>
</gene>
<evidence type="ECO:0000313" key="1">
    <source>
        <dbReference type="EMBL" id="NGO55560.1"/>
    </source>
</evidence>
<sequence>MRTKSKCDARRKIILDGYRNNEPLKDIAAKIGCSLASVKVSASKLGCTRTHKEAAAFRRGFHIPEHKRDDYYQLMVAGNYRARECALILGLLGSGSKSPQI</sequence>
<evidence type="ECO:0000313" key="2">
    <source>
        <dbReference type="Proteomes" id="UP001642900"/>
    </source>
</evidence>
<keyword evidence="2" id="KW-1185">Reference proteome</keyword>